<evidence type="ECO:0000313" key="2">
    <source>
        <dbReference type="Proteomes" id="UP000051269"/>
    </source>
</evidence>
<sequence length="59" mass="6945">MEVMILVRKWRRHIGFVWKANEGSIPSSRTKYIQASNLQKKNPGNSLDLQRKVTTQFEK</sequence>
<proteinExistence type="predicted"/>
<reference evidence="1 2" key="1">
    <citation type="submission" date="2015-10" db="EMBL/GenBank/DDBJ databases">
        <title>Metagenome-Assembled Genomes uncover a global brackish microbiome.</title>
        <authorList>
            <person name="Hugerth L.W."/>
            <person name="Larsson J."/>
            <person name="Alneberg J."/>
            <person name="Lindh M.V."/>
            <person name="Legrand C."/>
            <person name="Pinhassi J."/>
            <person name="Andersson A.F."/>
        </authorList>
    </citation>
    <scope>NUCLEOTIDE SEQUENCE [LARGE SCALE GENOMIC DNA]</scope>
    <source>
        <strain evidence="1">BACL18 MAG-120507-bin52</strain>
    </source>
</reference>
<comment type="caution">
    <text evidence="1">The sequence shown here is derived from an EMBL/GenBank/DDBJ whole genome shotgun (WGS) entry which is preliminary data.</text>
</comment>
<dbReference type="AlphaFoldDB" id="A0A0R2RK83"/>
<organism evidence="1 2">
    <name type="scientific">Verrucomicrobia subdivision 6 bacterium BACL9 MAG-120507-bin52</name>
    <dbReference type="NCBI Taxonomy" id="1655590"/>
    <lineage>
        <taxon>Bacteria</taxon>
        <taxon>Pseudomonadati</taxon>
        <taxon>Verrucomicrobiota</taxon>
        <taxon>Verrucomicrobiia</taxon>
        <taxon>Verrucomicrobiales</taxon>
        <taxon>Verrucomicrobia subdivision 6</taxon>
    </lineage>
</organism>
<evidence type="ECO:0000313" key="1">
    <source>
        <dbReference type="EMBL" id="KRO63199.1"/>
    </source>
</evidence>
<dbReference type="Proteomes" id="UP000051269">
    <property type="component" value="Unassembled WGS sequence"/>
</dbReference>
<protein>
    <submittedName>
        <fullName evidence="1">Uncharacterized protein</fullName>
    </submittedName>
</protein>
<dbReference type="EMBL" id="LIBO01000003">
    <property type="protein sequence ID" value="KRO63199.1"/>
    <property type="molecule type" value="Genomic_DNA"/>
</dbReference>
<accession>A0A0R2RK83</accession>
<name>A0A0R2RK83_9BACT</name>
<gene>
    <name evidence="1" type="ORF">ABR82_04275</name>
</gene>